<comment type="cofactor">
    <cofactor evidence="13">
        <name>heme b</name>
        <dbReference type="ChEBI" id="CHEBI:60344"/>
    </cofactor>
    <text evidence="13">Binds 1 heme b (iron(II)-protoporphyrin IX) group non-covalently per subunit.</text>
</comment>
<dbReference type="PROSITE" id="PS51404">
    <property type="entry name" value="DYP_PEROXIDASE"/>
    <property type="match status" value="1"/>
</dbReference>
<evidence type="ECO:0000256" key="5">
    <source>
        <dbReference type="ARBA" id="ARBA00022729"/>
    </source>
</evidence>
<comment type="catalytic activity">
    <reaction evidence="12">
        <text>heme b + 2 H(+) = protoporphyrin IX + Fe(2+)</text>
        <dbReference type="Rhea" id="RHEA:22584"/>
        <dbReference type="ChEBI" id="CHEBI:15378"/>
        <dbReference type="ChEBI" id="CHEBI:29033"/>
        <dbReference type="ChEBI" id="CHEBI:57306"/>
        <dbReference type="ChEBI" id="CHEBI:60344"/>
        <dbReference type="EC" id="4.98.1.1"/>
    </reaction>
    <physiologicalReaction direction="left-to-right" evidence="12">
        <dbReference type="Rhea" id="RHEA:22585"/>
    </physiologicalReaction>
</comment>
<sequence length="454" mass="47879">MSEPHLSGKGSDAPGGRPDSPGARPLGRRHLLGAAGGALLVGGAAGALATRALDGGADGDAEEGVLAADLSRSYPLRGEHQAGIVTPAQDYLFTAAFDVTATDIEALRDLMSRWCVAAEQMCAGELVGGEPLENPHAPPRDTGEAWGYPPSSLTLTFGVGPSLFVDAAGSDRFGLAAKATPVLRAGMPRFGNEALRAESSDGDMMIQACADDAQVAIHAIRALARIGFGTAAMRWTRAGYGRTSSTSAAQETPRNLFGFKDGTANPRAEDTDVLAEHLWVAPEDEGGDWLAGGTYMALRTIRMHLETWDRESLQAQEAVIGRDKRWGAPLSVPAPAQTADEFAEPDFHASEGGRPLIADDAHIRVVAPEHNEGARMLRRGYNYTDGADGLGKLDGGLFFVACMRDPRTGFYPVLERMTQSDALTEYLQHVASGLFAILPGIGSADTMIGQKLLA</sequence>
<proteinExistence type="inferred from homology"/>
<dbReference type="NCBIfam" id="TIGR01413">
    <property type="entry name" value="Dyp_perox_fam"/>
    <property type="match status" value="1"/>
</dbReference>
<comment type="caution">
    <text evidence="17">The sequence shown here is derived from an EMBL/GenBank/DDBJ whole genome shotgun (WGS) entry which is preliminary data.</text>
</comment>
<dbReference type="PANTHER" id="PTHR30521:SF4">
    <property type="entry name" value="DEFERROCHELATASE"/>
    <property type="match status" value="1"/>
</dbReference>
<dbReference type="InterPro" id="IPR048328">
    <property type="entry name" value="Dyp_perox_C"/>
</dbReference>
<keyword evidence="7 13" id="KW-0408">Iron</keyword>
<dbReference type="Proteomes" id="UP001203761">
    <property type="component" value="Unassembled WGS sequence"/>
</dbReference>
<evidence type="ECO:0000256" key="9">
    <source>
        <dbReference type="ARBA" id="ARBA00025737"/>
    </source>
</evidence>
<organism evidence="17 18">
    <name type="scientific">Brachybacterium equifaecis</name>
    <dbReference type="NCBI Taxonomy" id="2910770"/>
    <lineage>
        <taxon>Bacteria</taxon>
        <taxon>Bacillati</taxon>
        <taxon>Actinomycetota</taxon>
        <taxon>Actinomycetes</taxon>
        <taxon>Micrococcales</taxon>
        <taxon>Dermabacteraceae</taxon>
        <taxon>Brachybacterium</taxon>
    </lineage>
</organism>
<evidence type="ECO:0000313" key="17">
    <source>
        <dbReference type="EMBL" id="MCL6423045.1"/>
    </source>
</evidence>
<dbReference type="SUPFAM" id="SSF54909">
    <property type="entry name" value="Dimeric alpha+beta barrel"/>
    <property type="match status" value="1"/>
</dbReference>
<keyword evidence="5" id="KW-0732">Signal</keyword>
<evidence type="ECO:0000256" key="14">
    <source>
        <dbReference type="SAM" id="MobiDB-lite"/>
    </source>
</evidence>
<dbReference type="PANTHER" id="PTHR30521">
    <property type="entry name" value="DEFERROCHELATASE/PEROXIDASE"/>
    <property type="match status" value="1"/>
</dbReference>
<keyword evidence="4 13" id="KW-0479">Metal-binding</keyword>
<keyword evidence="18" id="KW-1185">Reference proteome</keyword>
<evidence type="ECO:0000313" key="18">
    <source>
        <dbReference type="Proteomes" id="UP001203761"/>
    </source>
</evidence>
<reference evidence="17" key="1">
    <citation type="submission" date="2022-02" db="EMBL/GenBank/DDBJ databases">
        <authorList>
            <person name="Lee M."/>
            <person name="Kim S.-J."/>
            <person name="Jung M.-Y."/>
        </authorList>
    </citation>
    <scope>NUCLEOTIDE SEQUENCE</scope>
    <source>
        <strain evidence="17">JHP9</strain>
    </source>
</reference>
<comment type="subcellular location">
    <subcellularLocation>
        <location evidence="1">Cell envelope</location>
    </subcellularLocation>
</comment>
<name>A0ABT0QZG6_9MICO</name>
<evidence type="ECO:0000256" key="13">
    <source>
        <dbReference type="RuleBase" id="RU365017"/>
    </source>
</evidence>
<feature type="domain" description="Dyp-type peroxidase N-terminal" evidence="15">
    <location>
        <begin position="81"/>
        <end position="240"/>
    </location>
</feature>
<evidence type="ECO:0000259" key="16">
    <source>
        <dbReference type="Pfam" id="PF20628"/>
    </source>
</evidence>
<dbReference type="InterPro" id="IPR006313">
    <property type="entry name" value="EfeB/EfeN"/>
</dbReference>
<dbReference type="EMBL" id="JAKNCJ010000002">
    <property type="protein sequence ID" value="MCL6423045.1"/>
    <property type="molecule type" value="Genomic_DNA"/>
</dbReference>
<dbReference type="RefSeq" id="WP_249737141.1">
    <property type="nucleotide sequence ID" value="NZ_JAKNCJ010000002.1"/>
</dbReference>
<dbReference type="NCBIfam" id="TIGR01412">
    <property type="entry name" value="tat_substr_1"/>
    <property type="match status" value="1"/>
</dbReference>
<evidence type="ECO:0000256" key="8">
    <source>
        <dbReference type="ARBA" id="ARBA00023239"/>
    </source>
</evidence>
<keyword evidence="6 13" id="KW-0560">Oxidoreductase</keyword>
<dbReference type="InterPro" id="IPR011008">
    <property type="entry name" value="Dimeric_a/b-barrel"/>
</dbReference>
<keyword evidence="8 17" id="KW-0456">Lyase</keyword>
<dbReference type="InterPro" id="IPR006311">
    <property type="entry name" value="TAT_signal"/>
</dbReference>
<evidence type="ECO:0000256" key="1">
    <source>
        <dbReference type="ARBA" id="ARBA00004196"/>
    </source>
</evidence>
<dbReference type="Pfam" id="PF20628">
    <property type="entry name" value="Dyp_perox_C"/>
    <property type="match status" value="1"/>
</dbReference>
<evidence type="ECO:0000256" key="6">
    <source>
        <dbReference type="ARBA" id="ARBA00023002"/>
    </source>
</evidence>
<comment type="function">
    <text evidence="13">Involved in the recovery of exogenous heme iron. Extracts iron from heme while preserving the protoporphyrin ring intact.</text>
</comment>
<evidence type="ECO:0000256" key="12">
    <source>
        <dbReference type="ARBA" id="ARBA00048856"/>
    </source>
</evidence>
<evidence type="ECO:0000256" key="7">
    <source>
        <dbReference type="ARBA" id="ARBA00023004"/>
    </source>
</evidence>
<accession>A0ABT0QZG6</accession>
<evidence type="ECO:0000256" key="3">
    <source>
        <dbReference type="ARBA" id="ARBA00022617"/>
    </source>
</evidence>
<evidence type="ECO:0000256" key="4">
    <source>
        <dbReference type="ARBA" id="ARBA00022723"/>
    </source>
</evidence>
<keyword evidence="3 13" id="KW-0349">Heme</keyword>
<evidence type="ECO:0000256" key="2">
    <source>
        <dbReference type="ARBA" id="ARBA00022559"/>
    </source>
</evidence>
<gene>
    <name evidence="17" type="primary">efeB</name>
    <name evidence="17" type="ORF">Bequi_06520</name>
</gene>
<dbReference type="InterPro" id="IPR006314">
    <property type="entry name" value="Dyp_peroxidase"/>
</dbReference>
<evidence type="ECO:0000256" key="10">
    <source>
        <dbReference type="ARBA" id="ARBA00033771"/>
    </source>
</evidence>
<feature type="region of interest" description="Disordered" evidence="14">
    <location>
        <begin position="1"/>
        <end position="28"/>
    </location>
</feature>
<protein>
    <recommendedName>
        <fullName evidence="10 13">Deferrochelatase</fullName>
        <ecNumber evidence="13">1.11.1.-</ecNumber>
    </recommendedName>
    <alternativeName>
        <fullName evidence="11 13">Peroxidase EfeB</fullName>
    </alternativeName>
</protein>
<dbReference type="InterPro" id="IPR048327">
    <property type="entry name" value="Dyp_perox_N"/>
</dbReference>
<keyword evidence="2 13" id="KW-0575">Peroxidase</keyword>
<dbReference type="Pfam" id="PF04261">
    <property type="entry name" value="Dyp_perox_N"/>
    <property type="match status" value="1"/>
</dbReference>
<evidence type="ECO:0000259" key="15">
    <source>
        <dbReference type="Pfam" id="PF04261"/>
    </source>
</evidence>
<dbReference type="EC" id="1.11.1.-" evidence="13"/>
<dbReference type="GO" id="GO:0016829">
    <property type="term" value="F:lyase activity"/>
    <property type="evidence" value="ECO:0007669"/>
    <property type="project" value="UniProtKB-KW"/>
</dbReference>
<evidence type="ECO:0000256" key="11">
    <source>
        <dbReference type="ARBA" id="ARBA00033775"/>
    </source>
</evidence>
<feature type="domain" description="Dyp-type peroxidase C-terminal" evidence="16">
    <location>
        <begin position="252"/>
        <end position="440"/>
    </location>
</feature>
<comment type="similarity">
    <text evidence="9 13">Belongs to the DyP-type peroxidase family.</text>
</comment>
<dbReference type="PROSITE" id="PS51318">
    <property type="entry name" value="TAT"/>
    <property type="match status" value="1"/>
</dbReference>